<dbReference type="OrthoDB" id="215317at2"/>
<evidence type="ECO:0000259" key="6">
    <source>
        <dbReference type="Pfam" id="PF22544"/>
    </source>
</evidence>
<evidence type="ECO:0000313" key="8">
    <source>
        <dbReference type="Proteomes" id="UP000001887"/>
    </source>
</evidence>
<evidence type="ECO:0000256" key="5">
    <source>
        <dbReference type="ARBA" id="ARBA00023273"/>
    </source>
</evidence>
<evidence type="ECO:0000313" key="7">
    <source>
        <dbReference type="EMBL" id="ADB19303.1"/>
    </source>
</evidence>
<dbReference type="STRING" id="530564.Psta_4661"/>
<keyword evidence="4" id="KW-0969">Cilium</keyword>
<evidence type="ECO:0000256" key="2">
    <source>
        <dbReference type="ARBA" id="ARBA00004496"/>
    </source>
</evidence>
<evidence type="ECO:0000256" key="4">
    <source>
        <dbReference type="ARBA" id="ARBA00023069"/>
    </source>
</evidence>
<organism evidence="7 8">
    <name type="scientific">Pirellula staleyi (strain ATCC 27377 / DSM 6068 / ICPB 4128)</name>
    <name type="common">Pirella staleyi</name>
    <dbReference type="NCBI Taxonomy" id="530564"/>
    <lineage>
        <taxon>Bacteria</taxon>
        <taxon>Pseudomonadati</taxon>
        <taxon>Planctomycetota</taxon>
        <taxon>Planctomycetia</taxon>
        <taxon>Pirellulales</taxon>
        <taxon>Pirellulaceae</taxon>
        <taxon>Pirellula</taxon>
    </lineage>
</organism>
<dbReference type="eggNOG" id="ENOG5030IR0">
    <property type="taxonomic scope" value="Bacteria"/>
</dbReference>
<proteinExistence type="predicted"/>
<evidence type="ECO:0000256" key="1">
    <source>
        <dbReference type="ARBA" id="ARBA00004138"/>
    </source>
</evidence>
<comment type="subcellular location">
    <subcellularLocation>
        <location evidence="1">Cell projection</location>
        <location evidence="1">Cilium</location>
    </subcellularLocation>
    <subcellularLocation>
        <location evidence="2">Cytoplasm</location>
    </subcellularLocation>
</comment>
<dbReference type="InterPro" id="IPR013783">
    <property type="entry name" value="Ig-like_fold"/>
</dbReference>
<dbReference type="PANTHER" id="PTHR37833">
    <property type="entry name" value="LIPOPROTEIN-RELATED"/>
    <property type="match status" value="1"/>
</dbReference>
<dbReference type="HOGENOM" id="CLU_711100_0_0_0"/>
<dbReference type="Gene3D" id="2.60.40.10">
    <property type="entry name" value="Immunoglobulins"/>
    <property type="match status" value="1"/>
</dbReference>
<dbReference type="EMBL" id="CP001848">
    <property type="protein sequence ID" value="ADB19303.1"/>
    <property type="molecule type" value="Genomic_DNA"/>
</dbReference>
<keyword evidence="5" id="KW-0966">Cell projection</keyword>
<sequence length="379" mass="41150" precursor="true">MKLVLASLVALAVGVGLGILSTSFELGDDYLPVPLAERVTQGRPIAIVVNGDHHNFGKMQRNGKSSHEFIVRNDGTEPLSLTTGDTTCKCTLFKAGSGTLAPGESTKVKLEWTAKTGDEEFSQSAELRTNDPDRQVIRLVIEGKIFEPLKADRREVNFGTIVGSEPVSGVFRLLAFENKTLELATHEFSQERAKEKFKLESRPLTAEELTESDGATAGLEIRISLDSGLPLGALSQTIKMKTTAENLPMIELPIMATVVSDLSLSGPKVNQEKGLVSLGVLPRGKELKHTVFVLVKGPYRDDVQLTIDSVDPSTSLQAKLGEPSRDNPKIVRYPLEIIVPADATPVQRVSGGGFGQIKFKTTHPETKEFKVFVNFAVSE</sequence>
<keyword evidence="3" id="KW-0963">Cytoplasm</keyword>
<reference evidence="7 8" key="1">
    <citation type="journal article" date="2009" name="Stand. Genomic Sci.">
        <title>Complete genome sequence of Pirellula staleyi type strain (ATCC 27377).</title>
        <authorList>
            <person name="Clum A."/>
            <person name="Tindall B.J."/>
            <person name="Sikorski J."/>
            <person name="Ivanova N."/>
            <person name="Mavrommatis K."/>
            <person name="Lucas S."/>
            <person name="Glavina del Rio T."/>
            <person name="Nolan M."/>
            <person name="Chen F."/>
            <person name="Tice H."/>
            <person name="Pitluck S."/>
            <person name="Cheng J.F."/>
            <person name="Chertkov O."/>
            <person name="Brettin T."/>
            <person name="Han C."/>
            <person name="Detter J.C."/>
            <person name="Kuske C."/>
            <person name="Bruce D."/>
            <person name="Goodwin L."/>
            <person name="Ovchinikova G."/>
            <person name="Pati A."/>
            <person name="Mikhailova N."/>
            <person name="Chen A."/>
            <person name="Palaniappan K."/>
            <person name="Land M."/>
            <person name="Hauser L."/>
            <person name="Chang Y.J."/>
            <person name="Jeffries C.D."/>
            <person name="Chain P."/>
            <person name="Rohde M."/>
            <person name="Goker M."/>
            <person name="Bristow J."/>
            <person name="Eisen J.A."/>
            <person name="Markowitz V."/>
            <person name="Hugenholtz P."/>
            <person name="Kyrpides N.C."/>
            <person name="Klenk H.P."/>
            <person name="Lapidus A."/>
        </authorList>
    </citation>
    <scope>NUCLEOTIDE SEQUENCE [LARGE SCALE GENOMIC DNA]</scope>
    <source>
        <strain evidence="8">ATCC 27377 / DSM 6068 / ICPB 4128</strain>
    </source>
</reference>
<evidence type="ECO:0000256" key="3">
    <source>
        <dbReference type="ARBA" id="ARBA00022490"/>
    </source>
</evidence>
<dbReference type="Proteomes" id="UP000001887">
    <property type="component" value="Chromosome"/>
</dbReference>
<accession>D2R7X2</accession>
<protein>
    <recommendedName>
        <fullName evidence="6">HYDIN/VesB/CFA65-like Ig-like domain-containing protein</fullName>
    </recommendedName>
</protein>
<dbReference type="PANTHER" id="PTHR37833:SF1">
    <property type="entry name" value="SIGNAL PEPTIDE PROTEIN"/>
    <property type="match status" value="1"/>
</dbReference>
<name>D2R7X2_PIRSD</name>
<dbReference type="KEGG" id="psl:Psta_4661"/>
<dbReference type="GO" id="GO:0005737">
    <property type="term" value="C:cytoplasm"/>
    <property type="evidence" value="ECO:0007669"/>
    <property type="project" value="UniProtKB-SubCell"/>
</dbReference>
<feature type="domain" description="HYDIN/VesB/CFA65-like Ig-like" evidence="6">
    <location>
        <begin position="49"/>
        <end position="139"/>
    </location>
</feature>
<dbReference type="AlphaFoldDB" id="D2R7X2"/>
<dbReference type="InterPro" id="IPR053879">
    <property type="entry name" value="HYDIN_VesB_CFA65-like_Ig"/>
</dbReference>
<gene>
    <name evidence="7" type="ordered locus">Psta_4661</name>
</gene>
<keyword evidence="8" id="KW-1185">Reference proteome</keyword>
<dbReference type="Pfam" id="PF22544">
    <property type="entry name" value="HYDIN_VesB_CFA65-like_Ig"/>
    <property type="match status" value="1"/>
</dbReference>